<dbReference type="SUPFAM" id="SSF54637">
    <property type="entry name" value="Thioesterase/thiol ester dehydrase-isomerase"/>
    <property type="match status" value="1"/>
</dbReference>
<proteinExistence type="inferred from homology"/>
<dbReference type="PIRSF" id="PIRSF003230">
    <property type="entry name" value="YbgC"/>
    <property type="match status" value="1"/>
</dbReference>
<dbReference type="PANTHER" id="PTHR31793:SF27">
    <property type="entry name" value="NOVEL THIOESTERASE SUPERFAMILY DOMAIN AND SAPOSIN A-TYPE DOMAIN CONTAINING PROTEIN (0610012H03RIK)"/>
    <property type="match status" value="1"/>
</dbReference>
<dbReference type="Proteomes" id="UP001374893">
    <property type="component" value="Chromosome"/>
</dbReference>
<evidence type="ECO:0000313" key="3">
    <source>
        <dbReference type="EMBL" id="BCX47231.1"/>
    </source>
</evidence>
<evidence type="ECO:0000256" key="1">
    <source>
        <dbReference type="ARBA" id="ARBA00005953"/>
    </source>
</evidence>
<evidence type="ECO:0000313" key="4">
    <source>
        <dbReference type="Proteomes" id="UP001374893"/>
    </source>
</evidence>
<dbReference type="EMBL" id="AP024702">
    <property type="protein sequence ID" value="BCX47231.1"/>
    <property type="molecule type" value="Genomic_DNA"/>
</dbReference>
<name>A0ABN6H104_9BACT</name>
<protein>
    <submittedName>
        <fullName evidence="3">4-hydroxybenzoyl-CoA thioesterase</fullName>
    </submittedName>
</protein>
<dbReference type="Pfam" id="PF13279">
    <property type="entry name" value="4HBT_2"/>
    <property type="match status" value="1"/>
</dbReference>
<dbReference type="CDD" id="cd00586">
    <property type="entry name" value="4HBT"/>
    <property type="match status" value="1"/>
</dbReference>
<gene>
    <name evidence="3" type="ORF">HAHE_11390</name>
</gene>
<reference evidence="3 4" key="1">
    <citation type="submission" date="2021-06" db="EMBL/GenBank/DDBJ databases">
        <title>Complete genome of Haloferula helveola possessing various polysaccharide degrading enzymes.</title>
        <authorList>
            <person name="Takami H."/>
            <person name="Huang C."/>
            <person name="Hamasaki K."/>
        </authorList>
    </citation>
    <scope>NUCLEOTIDE SEQUENCE [LARGE SCALE GENOMIC DNA]</scope>
    <source>
        <strain evidence="3 4">CN-1</strain>
    </source>
</reference>
<sequence>MTPAFEIQRTVEFYETDMAGIVHFSNFFRYMEAAEHAFLRSINHQLHGNLEGTETGWPRVNATCDYRAPARFGDTLNIAVFVSEVRNRSIRYLFEITRGETLIAEGSIAAAHVALTENGIQAVPVPDSLRSQLESLITDPSAEA</sequence>
<keyword evidence="4" id="KW-1185">Reference proteome</keyword>
<dbReference type="InterPro" id="IPR050563">
    <property type="entry name" value="4-hydroxybenzoyl-CoA_TE"/>
</dbReference>
<keyword evidence="2" id="KW-0378">Hydrolase</keyword>
<dbReference type="InterPro" id="IPR029069">
    <property type="entry name" value="HotDog_dom_sf"/>
</dbReference>
<dbReference type="InterPro" id="IPR006684">
    <property type="entry name" value="YbgC/YbaW"/>
</dbReference>
<organism evidence="3 4">
    <name type="scientific">Haloferula helveola</name>
    <dbReference type="NCBI Taxonomy" id="490095"/>
    <lineage>
        <taxon>Bacteria</taxon>
        <taxon>Pseudomonadati</taxon>
        <taxon>Verrucomicrobiota</taxon>
        <taxon>Verrucomicrobiia</taxon>
        <taxon>Verrucomicrobiales</taxon>
        <taxon>Verrucomicrobiaceae</taxon>
        <taxon>Haloferula</taxon>
    </lineage>
</organism>
<evidence type="ECO:0000256" key="2">
    <source>
        <dbReference type="ARBA" id="ARBA00022801"/>
    </source>
</evidence>
<dbReference type="Gene3D" id="3.10.129.10">
    <property type="entry name" value="Hotdog Thioesterase"/>
    <property type="match status" value="1"/>
</dbReference>
<comment type="similarity">
    <text evidence="1">Belongs to the 4-hydroxybenzoyl-CoA thioesterase family.</text>
</comment>
<dbReference type="PANTHER" id="PTHR31793">
    <property type="entry name" value="4-HYDROXYBENZOYL-COA THIOESTERASE FAMILY MEMBER"/>
    <property type="match status" value="1"/>
</dbReference>
<accession>A0ABN6H104</accession>
<dbReference type="RefSeq" id="WP_338689316.1">
    <property type="nucleotide sequence ID" value="NZ_AP024702.1"/>
</dbReference>